<dbReference type="AlphaFoldDB" id="A0A9E2SF36"/>
<reference evidence="1" key="1">
    <citation type="submission" date="2021-06" db="EMBL/GenBank/DDBJ databases">
        <authorList>
            <person name="Huq M.A."/>
        </authorList>
    </citation>
    <scope>NUCLEOTIDE SEQUENCE</scope>
    <source>
        <strain evidence="1">MAH-26</strain>
    </source>
</reference>
<accession>A0A9E2SF36</accession>
<dbReference type="RefSeq" id="WP_217794430.1">
    <property type="nucleotide sequence ID" value="NZ_JAHSPG010000017.1"/>
</dbReference>
<organism evidence="1 2">
    <name type="scientific">Pinibacter aurantiacus</name>
    <dbReference type="NCBI Taxonomy" id="2851599"/>
    <lineage>
        <taxon>Bacteria</taxon>
        <taxon>Pseudomonadati</taxon>
        <taxon>Bacteroidota</taxon>
        <taxon>Chitinophagia</taxon>
        <taxon>Chitinophagales</taxon>
        <taxon>Chitinophagaceae</taxon>
        <taxon>Pinibacter</taxon>
    </lineage>
</organism>
<evidence type="ECO:0000313" key="1">
    <source>
        <dbReference type="EMBL" id="MBV4360163.1"/>
    </source>
</evidence>
<keyword evidence="2" id="KW-1185">Reference proteome</keyword>
<proteinExistence type="predicted"/>
<gene>
    <name evidence="1" type="ORF">KTO63_23565</name>
</gene>
<sequence length="156" mass="17857">MACEQHGKIIVQDVRITESVDDLAPPAPEEISHFKTLQDWLVNICDNSKPEKKIDKFKLGLFEGKDEKILFLVGTNTYKEGEHQSATRIEFEPAHNYLKLPERDYNSLAHDELVNKLISQLKDFANTNTFENSFLSKANSIVFETNGTIIWSKETN</sequence>
<protein>
    <submittedName>
        <fullName evidence="1">Uncharacterized protein</fullName>
    </submittedName>
</protein>
<dbReference type="Proteomes" id="UP000812270">
    <property type="component" value="Unassembled WGS sequence"/>
</dbReference>
<evidence type="ECO:0000313" key="2">
    <source>
        <dbReference type="Proteomes" id="UP000812270"/>
    </source>
</evidence>
<comment type="caution">
    <text evidence="1">The sequence shown here is derived from an EMBL/GenBank/DDBJ whole genome shotgun (WGS) entry which is preliminary data.</text>
</comment>
<name>A0A9E2SF36_9BACT</name>
<dbReference type="EMBL" id="JAHSPG010000017">
    <property type="protein sequence ID" value="MBV4360163.1"/>
    <property type="molecule type" value="Genomic_DNA"/>
</dbReference>